<evidence type="ECO:0000313" key="2">
    <source>
        <dbReference type="Proteomes" id="UP000076066"/>
    </source>
</evidence>
<accession>A0A143DDF7</accession>
<protein>
    <submittedName>
        <fullName evidence="1">Uncharacterized protein</fullName>
    </submittedName>
</protein>
<name>A0A143DDF7_9PROT</name>
<proteinExistence type="predicted"/>
<gene>
    <name evidence="1" type="ORF">AY555_05620</name>
</gene>
<dbReference type="STRING" id="1549855.AY555_05620"/>
<dbReference type="GeneID" id="53316631"/>
<dbReference type="KEGG" id="hjo:AY555_05620"/>
<evidence type="ECO:0000313" key="1">
    <source>
        <dbReference type="EMBL" id="AMW34745.1"/>
    </source>
</evidence>
<dbReference type="AlphaFoldDB" id="A0A143DDF7"/>
<dbReference type="RefSeq" id="WP_066134518.1">
    <property type="nucleotide sequence ID" value="NZ_CP014525.1"/>
</dbReference>
<keyword evidence="2" id="KW-1185">Reference proteome</keyword>
<organism evidence="1 2">
    <name type="scientific">Haematospirillum jordaniae</name>
    <dbReference type="NCBI Taxonomy" id="1549855"/>
    <lineage>
        <taxon>Bacteria</taxon>
        <taxon>Pseudomonadati</taxon>
        <taxon>Pseudomonadota</taxon>
        <taxon>Alphaproteobacteria</taxon>
        <taxon>Rhodospirillales</taxon>
        <taxon>Novispirillaceae</taxon>
        <taxon>Haematospirillum</taxon>
    </lineage>
</organism>
<dbReference type="OrthoDB" id="7265155at2"/>
<dbReference type="EMBL" id="CP014525">
    <property type="protein sequence ID" value="AMW34745.1"/>
    <property type="molecule type" value="Genomic_DNA"/>
</dbReference>
<reference evidence="1 2" key="1">
    <citation type="submission" date="2016-02" db="EMBL/GenBank/DDBJ databases">
        <title>Complete Genome of H5569, the type strain of the newly described species Haematospirillium jordaniae.</title>
        <authorList>
            <person name="Nicholson A.C."/>
            <person name="Humrighouse B.W."/>
            <person name="Loparov V."/>
            <person name="McQuiston J.R."/>
        </authorList>
    </citation>
    <scope>NUCLEOTIDE SEQUENCE [LARGE SCALE GENOMIC DNA]</scope>
    <source>
        <strain evidence="1 2">H5569</strain>
    </source>
</reference>
<dbReference type="Proteomes" id="UP000076066">
    <property type="component" value="Chromosome"/>
</dbReference>
<sequence length="78" mass="8717">MAFERCNLSVLSYANGFTQWHYRTKDTTLATGYFNSVADMLRKGDLMVVNLDDENTRTVTLYRVKDAGDSGVTVTALS</sequence>